<feature type="transmembrane region" description="Helical" evidence="1">
    <location>
        <begin position="111"/>
        <end position="132"/>
    </location>
</feature>
<feature type="transmembrane region" description="Helical" evidence="1">
    <location>
        <begin position="61"/>
        <end position="81"/>
    </location>
</feature>
<keyword evidence="1" id="KW-0472">Membrane</keyword>
<feature type="transmembrane region" description="Helical" evidence="1">
    <location>
        <begin position="138"/>
        <end position="154"/>
    </location>
</feature>
<feature type="transmembrane region" description="Helical" evidence="1">
    <location>
        <begin position="36"/>
        <end position="54"/>
    </location>
</feature>
<keyword evidence="1" id="KW-1133">Transmembrane helix</keyword>
<dbReference type="AlphaFoldDB" id="A0A919XBG0"/>
<keyword evidence="1" id="KW-0812">Transmembrane</keyword>
<accession>A0A919XBG0</accession>
<dbReference type="EMBL" id="BORP01000006">
    <property type="protein sequence ID" value="GIO28328.1"/>
    <property type="molecule type" value="Genomic_DNA"/>
</dbReference>
<evidence type="ECO:0000313" key="2">
    <source>
        <dbReference type="EMBL" id="GIO28328.1"/>
    </source>
</evidence>
<name>A0A919XBG0_9BACI</name>
<comment type="caution">
    <text evidence="2">The sequence shown here is derived from an EMBL/GenBank/DDBJ whole genome shotgun (WGS) entry which is preliminary data.</text>
</comment>
<dbReference type="Proteomes" id="UP000676917">
    <property type="component" value="Unassembled WGS sequence"/>
</dbReference>
<protein>
    <submittedName>
        <fullName evidence="2">Uncharacterized protein</fullName>
    </submittedName>
</protein>
<feature type="transmembrane region" description="Helical" evidence="1">
    <location>
        <begin position="161"/>
        <end position="182"/>
    </location>
</feature>
<evidence type="ECO:0000256" key="1">
    <source>
        <dbReference type="SAM" id="Phobius"/>
    </source>
</evidence>
<feature type="transmembrane region" description="Helical" evidence="1">
    <location>
        <begin position="87"/>
        <end position="104"/>
    </location>
</feature>
<reference evidence="2" key="1">
    <citation type="submission" date="2021-03" db="EMBL/GenBank/DDBJ databases">
        <title>Antimicrobial resistance genes in bacteria isolated from Japanese honey, and their potential for conferring macrolide and lincosamide resistance in the American foulbrood pathogen Paenibacillus larvae.</title>
        <authorList>
            <person name="Okamoto M."/>
            <person name="Kumagai M."/>
            <person name="Kanamori H."/>
            <person name="Takamatsu D."/>
        </authorList>
    </citation>
    <scope>NUCLEOTIDE SEQUENCE</scope>
    <source>
        <strain evidence="2">J43TS3</strain>
    </source>
</reference>
<organism evidence="2 3">
    <name type="scientific">Ornithinibacillus bavariensis</name>
    <dbReference type="NCBI Taxonomy" id="545502"/>
    <lineage>
        <taxon>Bacteria</taxon>
        <taxon>Bacillati</taxon>
        <taxon>Bacillota</taxon>
        <taxon>Bacilli</taxon>
        <taxon>Bacillales</taxon>
        <taxon>Bacillaceae</taxon>
        <taxon>Ornithinibacillus</taxon>
    </lineage>
</organism>
<feature type="transmembrane region" description="Helical" evidence="1">
    <location>
        <begin position="9"/>
        <end position="30"/>
    </location>
</feature>
<proteinExistence type="predicted"/>
<keyword evidence="3" id="KW-1185">Reference proteome</keyword>
<gene>
    <name evidence="2" type="ORF">J43TS3_29390</name>
</gene>
<evidence type="ECO:0000313" key="3">
    <source>
        <dbReference type="Proteomes" id="UP000676917"/>
    </source>
</evidence>
<sequence length="216" mass="25443">MTGMKKNDVGFIVTGSIMTLLFLIVINFISSSDHLWFIYPAFVLILFPIGLTCILRQRYKLFSIIGSTWIMVFLIIINVWHTPAIPWVLYTVAPLVMWPVLVWLDEKVKLVSVAMFGSITVTLYYLILNVVLSPYYPWFIYPAFLIIWWPLLLYHFKRRSYFSLSIHGSIVISVFFIIVNIVSTPTNIWAIFPIFCILWWPLSMYYFVYKKQKEAK</sequence>
<feature type="transmembrane region" description="Helical" evidence="1">
    <location>
        <begin position="188"/>
        <end position="208"/>
    </location>
</feature>